<feature type="compositionally biased region" description="Basic residues" evidence="9">
    <location>
        <begin position="540"/>
        <end position="549"/>
    </location>
</feature>
<keyword evidence="6" id="KW-0804">Transcription</keyword>
<keyword evidence="12" id="KW-1185">Reference proteome</keyword>
<keyword evidence="4" id="KW-0862">Zinc</keyword>
<keyword evidence="3 8" id="KW-0863">Zinc-finger</keyword>
<comment type="caution">
    <text evidence="11">The sequence shown here is derived from an EMBL/GenBank/DDBJ whole genome shotgun (WGS) entry which is preliminary data.</text>
</comment>
<feature type="compositionally biased region" description="Low complexity" evidence="9">
    <location>
        <begin position="556"/>
        <end position="568"/>
    </location>
</feature>
<dbReference type="GO" id="GO:0008270">
    <property type="term" value="F:zinc ion binding"/>
    <property type="evidence" value="ECO:0007669"/>
    <property type="project" value="UniProtKB-KW"/>
</dbReference>
<dbReference type="PANTHER" id="PTHR46179:SF13">
    <property type="entry name" value="C2H2-TYPE DOMAIN-CONTAINING PROTEIN"/>
    <property type="match status" value="1"/>
</dbReference>
<evidence type="ECO:0000256" key="5">
    <source>
        <dbReference type="ARBA" id="ARBA00023015"/>
    </source>
</evidence>
<dbReference type="PROSITE" id="PS50157">
    <property type="entry name" value="ZINC_FINGER_C2H2_2"/>
    <property type="match status" value="1"/>
</dbReference>
<dbReference type="SUPFAM" id="SSF57667">
    <property type="entry name" value="beta-beta-alpha zinc fingers"/>
    <property type="match status" value="1"/>
</dbReference>
<dbReference type="Gene3D" id="3.30.160.60">
    <property type="entry name" value="Classic Zinc Finger"/>
    <property type="match status" value="1"/>
</dbReference>
<dbReference type="AlphaFoldDB" id="A0A553HJJ4"/>
<name>A0A553HJJ4_9PEZI</name>
<dbReference type="InterPro" id="IPR013087">
    <property type="entry name" value="Znf_C2H2_type"/>
</dbReference>
<evidence type="ECO:0000256" key="1">
    <source>
        <dbReference type="ARBA" id="ARBA00004123"/>
    </source>
</evidence>
<keyword evidence="5" id="KW-0805">Transcription regulation</keyword>
<keyword evidence="7" id="KW-0539">Nucleus</keyword>
<organism evidence="11 12">
    <name type="scientific">Xylaria flabelliformis</name>
    <dbReference type="NCBI Taxonomy" id="2512241"/>
    <lineage>
        <taxon>Eukaryota</taxon>
        <taxon>Fungi</taxon>
        <taxon>Dikarya</taxon>
        <taxon>Ascomycota</taxon>
        <taxon>Pezizomycotina</taxon>
        <taxon>Sordariomycetes</taxon>
        <taxon>Xylariomycetidae</taxon>
        <taxon>Xylariales</taxon>
        <taxon>Xylariaceae</taxon>
        <taxon>Xylaria</taxon>
    </lineage>
</organism>
<evidence type="ECO:0000256" key="3">
    <source>
        <dbReference type="ARBA" id="ARBA00022771"/>
    </source>
</evidence>
<feature type="region of interest" description="Disordered" evidence="9">
    <location>
        <begin position="123"/>
        <end position="173"/>
    </location>
</feature>
<sequence>MSSNPRRTGVLARLDPNVRDGLKLKSNLALQKGATFHSPVTPPSSPPSTSTFKVPSLPRRSQTNLDDVVGAHVRRAALNIGKFEDSLTASDTESASGRCSFHDDSLPVPRGFLNHTVITNKMTMEPPFPDNERRVLRPRTRRSSHHNESDSGLGTSIASTIQKRKDARPSAGASAITRSINTLKTESLPRLSSRAVNRIHEHTLKPLLAKPELKDFRPIILDCPRRIQENQIICLRDLEKTLLFMAPVSQLSKDRGVWGVTYRLLCLKERATTAKMYLDFCTTSIRCIQATVEYLSDREQTRPHDRPYNSGYFIDLFEQIRQHAQQMQEARDRLASGEDLSEMDVDPYVLGTHAFYCPTAYQSSSTDEVKLIGGIANTGRPVELVRVKKNGKAISLATGEPVEDMEGEHGPVRFKRSLSQQAEDEEEIMRSMARRKKNATPEELAPKKCTHPGCNKEFKRPCDLTKHEKTHSRPWKCPIPTCKFHEYGWPTEKEMARHVNDKHSATPAMYECEYKPCPYKSKRESNCKQHMEKAHGWTYKRSKVPKTKGSKAGSSTNPTPMLNNLPTPSSEQTDPVLTPQEDAFLPTFEDNQDLFPTYPTTEEFNAGLFDNSGFEGDISLDFSPIDNGTPSTDADQFTAYQELNPDFTAQFEDIYGAPVRLPTPTYSAYNKTMPEALGNFGTAMCPPAPAPHFSPSGQGNTMLYTPISMVDVDEGFDDFNPVNNSHLGGDFTLFPSNNMGKPSDFDPNLFGTMPASMTAGYTQPSPQDFSMDFSMDWTAADITGFPHQ</sequence>
<evidence type="ECO:0000259" key="10">
    <source>
        <dbReference type="PROSITE" id="PS50157"/>
    </source>
</evidence>
<feature type="compositionally biased region" description="Polar residues" evidence="9">
    <location>
        <begin position="150"/>
        <end position="161"/>
    </location>
</feature>
<evidence type="ECO:0000313" key="12">
    <source>
        <dbReference type="Proteomes" id="UP000319160"/>
    </source>
</evidence>
<evidence type="ECO:0000256" key="7">
    <source>
        <dbReference type="ARBA" id="ARBA00023242"/>
    </source>
</evidence>
<dbReference type="InterPro" id="IPR051061">
    <property type="entry name" value="Zinc_finger_trans_reg"/>
</dbReference>
<dbReference type="OrthoDB" id="9368434at2759"/>
<dbReference type="GO" id="GO:0006357">
    <property type="term" value="P:regulation of transcription by RNA polymerase II"/>
    <property type="evidence" value="ECO:0007669"/>
    <property type="project" value="TreeGrafter"/>
</dbReference>
<feature type="region of interest" description="Disordered" evidence="9">
    <location>
        <begin position="540"/>
        <end position="577"/>
    </location>
</feature>
<dbReference type="SMART" id="SM00355">
    <property type="entry name" value="ZnF_C2H2"/>
    <property type="match status" value="3"/>
</dbReference>
<protein>
    <recommendedName>
        <fullName evidence="10">C2H2-type domain-containing protein</fullName>
    </recommendedName>
</protein>
<gene>
    <name evidence="11" type="ORF">FHL15_011012</name>
</gene>
<dbReference type="InterPro" id="IPR036236">
    <property type="entry name" value="Znf_C2H2_sf"/>
</dbReference>
<evidence type="ECO:0000256" key="9">
    <source>
        <dbReference type="SAM" id="MobiDB-lite"/>
    </source>
</evidence>
<dbReference type="PANTHER" id="PTHR46179">
    <property type="entry name" value="ZINC FINGER PROTEIN"/>
    <property type="match status" value="1"/>
</dbReference>
<feature type="compositionally biased region" description="Low complexity" evidence="9">
    <location>
        <begin position="47"/>
        <end position="56"/>
    </location>
</feature>
<accession>A0A553HJJ4</accession>
<comment type="subcellular location">
    <subcellularLocation>
        <location evidence="1">Nucleus</location>
    </subcellularLocation>
</comment>
<feature type="region of interest" description="Disordered" evidence="9">
    <location>
        <begin position="36"/>
        <end position="61"/>
    </location>
</feature>
<dbReference type="Proteomes" id="UP000319160">
    <property type="component" value="Unassembled WGS sequence"/>
</dbReference>
<dbReference type="PROSITE" id="PS00028">
    <property type="entry name" value="ZINC_FINGER_C2H2_1"/>
    <property type="match status" value="1"/>
</dbReference>
<feature type="domain" description="C2H2-type" evidence="10">
    <location>
        <begin position="447"/>
        <end position="476"/>
    </location>
</feature>
<keyword evidence="2" id="KW-0479">Metal-binding</keyword>
<evidence type="ECO:0000256" key="2">
    <source>
        <dbReference type="ARBA" id="ARBA00022723"/>
    </source>
</evidence>
<proteinExistence type="predicted"/>
<dbReference type="STRING" id="2512241.A0A553HJJ4"/>
<evidence type="ECO:0000256" key="6">
    <source>
        <dbReference type="ARBA" id="ARBA00023163"/>
    </source>
</evidence>
<evidence type="ECO:0000256" key="4">
    <source>
        <dbReference type="ARBA" id="ARBA00022833"/>
    </source>
</evidence>
<evidence type="ECO:0000313" key="11">
    <source>
        <dbReference type="EMBL" id="TRX88114.1"/>
    </source>
</evidence>
<evidence type="ECO:0000256" key="8">
    <source>
        <dbReference type="PROSITE-ProRule" id="PRU00042"/>
    </source>
</evidence>
<dbReference type="GO" id="GO:0005634">
    <property type="term" value="C:nucleus"/>
    <property type="evidence" value="ECO:0007669"/>
    <property type="project" value="UniProtKB-SubCell"/>
</dbReference>
<dbReference type="EMBL" id="VFLP01000100">
    <property type="protein sequence ID" value="TRX88114.1"/>
    <property type="molecule type" value="Genomic_DNA"/>
</dbReference>
<reference evidence="12" key="1">
    <citation type="submission" date="2019-06" db="EMBL/GenBank/DDBJ databases">
        <title>Draft genome sequence of the griseofulvin-producing fungus Xylaria cubensis strain G536.</title>
        <authorList>
            <person name="Mead M.E."/>
            <person name="Raja H.A."/>
            <person name="Steenwyk J.L."/>
            <person name="Knowles S.L."/>
            <person name="Oberlies N.H."/>
            <person name="Rokas A."/>
        </authorList>
    </citation>
    <scope>NUCLEOTIDE SEQUENCE [LARGE SCALE GENOMIC DNA]</scope>
    <source>
        <strain evidence="12">G536</strain>
    </source>
</reference>